<organism evidence="1 2">
    <name type="scientific">Paludibacterium denitrificans</name>
    <dbReference type="NCBI Taxonomy" id="2675226"/>
    <lineage>
        <taxon>Bacteria</taxon>
        <taxon>Pseudomonadati</taxon>
        <taxon>Pseudomonadota</taxon>
        <taxon>Betaproteobacteria</taxon>
        <taxon>Neisseriales</taxon>
        <taxon>Chromobacteriaceae</taxon>
        <taxon>Paludibacterium</taxon>
    </lineage>
</organism>
<accession>A0A844GD22</accession>
<dbReference type="Pfam" id="PF06996">
    <property type="entry name" value="T6SS_TssG"/>
    <property type="match status" value="1"/>
</dbReference>
<sequence length="53" mass="5819">MRAVLQFALGHNLAVDACLILEKDAVPPARMMPDNPLRLGRNLLARGAKARPR</sequence>
<reference evidence="1 2" key="1">
    <citation type="submission" date="2019-11" db="EMBL/GenBank/DDBJ databases">
        <title>Draft genome sequence of Paludibacterium sp. dN18-1.</title>
        <authorList>
            <person name="Im W.-T."/>
        </authorList>
    </citation>
    <scope>NUCLEOTIDE SEQUENCE [LARGE SCALE GENOMIC DNA]</scope>
    <source>
        <strain evidence="2">dN 18-1</strain>
    </source>
</reference>
<dbReference type="AlphaFoldDB" id="A0A844GD22"/>
<protein>
    <submittedName>
        <fullName evidence="1">Uncharacterized protein</fullName>
    </submittedName>
</protein>
<comment type="caution">
    <text evidence="1">The sequence shown here is derived from an EMBL/GenBank/DDBJ whole genome shotgun (WGS) entry which is preliminary data.</text>
</comment>
<name>A0A844GD22_9NEIS</name>
<gene>
    <name evidence="1" type="ORF">GKE73_12455</name>
</gene>
<keyword evidence="2" id="KW-1185">Reference proteome</keyword>
<evidence type="ECO:0000313" key="2">
    <source>
        <dbReference type="Proteomes" id="UP000446658"/>
    </source>
</evidence>
<dbReference type="Proteomes" id="UP000446658">
    <property type="component" value="Unassembled WGS sequence"/>
</dbReference>
<proteinExistence type="predicted"/>
<dbReference type="EMBL" id="WLYX01000001">
    <property type="protein sequence ID" value="MTD33559.1"/>
    <property type="molecule type" value="Genomic_DNA"/>
</dbReference>
<evidence type="ECO:0000313" key="1">
    <source>
        <dbReference type="EMBL" id="MTD33559.1"/>
    </source>
</evidence>
<dbReference type="InterPro" id="IPR010732">
    <property type="entry name" value="T6SS_TssG-like"/>
</dbReference>